<dbReference type="InParanoid" id="A0A1U8AWS4"/>
<evidence type="ECO:0000256" key="3">
    <source>
        <dbReference type="PIRSR" id="PIRSR006334-1"/>
    </source>
</evidence>
<dbReference type="Pfam" id="PF00383">
    <property type="entry name" value="dCMP_cyt_deam_1"/>
    <property type="match status" value="1"/>
</dbReference>
<accession>A0A1U8AWS4</accession>
<dbReference type="PROSITE" id="PS51747">
    <property type="entry name" value="CYT_DCMP_DEAMINASES_2"/>
    <property type="match status" value="2"/>
</dbReference>
<comment type="similarity">
    <text evidence="1">Belongs to the cytidine and deoxycytidylate deaminase family.</text>
</comment>
<gene>
    <name evidence="9" type="primary">LOC104607207</name>
</gene>
<dbReference type="STRING" id="4432.A0A1U8AWS4"/>
<dbReference type="RefSeq" id="XP_010271087.2">
    <property type="nucleotide sequence ID" value="XM_010272785.2"/>
</dbReference>
<dbReference type="InterPro" id="IPR002125">
    <property type="entry name" value="CMP_dCMP_dom"/>
</dbReference>
<keyword evidence="5" id="KW-0862">Zinc</keyword>
<feature type="binding site" evidence="5">
    <location>
        <position position="107"/>
    </location>
    <ligand>
        <name>Zn(2+)</name>
        <dbReference type="ChEBI" id="CHEBI:29105"/>
        <note>catalytic</note>
    </ligand>
</feature>
<feature type="domain" description="CMP/dCMP-type deaminase" evidence="7">
    <location>
        <begin position="23"/>
        <end position="146"/>
    </location>
</feature>
<sequence length="302" mass="33932">MEQTRFVIESADVRSVAEESGLSLLQLLTSLVKSTQTLASPPISKYHVGAVGLGSDSRIFLGVNLEFPGLPLHHSIHTEQFLITNAAIHGSTQLRYITILSVQCGHCRQYIQEIHGASNMFSMSTHENSAHVLLTPDHLPTRTLPTSRSYRPKTRETTMKTQRFGFPAPEIRSRQYAGQGCAIISGAPSQQCNLQQRGQCYNNGRSVTDHNKKLKYAALEVANKSHAPYRGCPSRVALKDTEGKVYKGSYVESAAYNSNLGPVQAVVVDARRSWQGRWWRRKEKWWYSQAEHDCYYNHDVIL</sequence>
<proteinExistence type="inferred from homology"/>
<feature type="binding site" evidence="5">
    <location>
        <position position="77"/>
    </location>
    <ligand>
        <name>Zn(2+)</name>
        <dbReference type="ChEBI" id="CHEBI:29105"/>
        <note>catalytic</note>
    </ligand>
</feature>
<dbReference type="Gene3D" id="3.40.140.10">
    <property type="entry name" value="Cytidine Deaminase, domain 2"/>
    <property type="match status" value="2"/>
</dbReference>
<dbReference type="InterPro" id="IPR016193">
    <property type="entry name" value="Cytidine_deaminase-like"/>
</dbReference>
<dbReference type="Proteomes" id="UP000189703">
    <property type="component" value="Unplaced"/>
</dbReference>
<feature type="active site" description="Proton donor" evidence="3">
    <location>
        <position position="79"/>
    </location>
</feature>
<dbReference type="OrthoDB" id="414540at2759"/>
<dbReference type="Pfam" id="PF08211">
    <property type="entry name" value="dCMP_cyt_deam_2"/>
    <property type="match status" value="1"/>
</dbReference>
<dbReference type="GO" id="GO:0005829">
    <property type="term" value="C:cytosol"/>
    <property type="evidence" value="ECO:0000318"/>
    <property type="project" value="GO_Central"/>
</dbReference>
<feature type="binding site" evidence="4">
    <location>
        <begin position="64"/>
        <end position="66"/>
    </location>
    <ligand>
        <name>substrate</name>
    </ligand>
</feature>
<comment type="subunit">
    <text evidence="2">Homodimer.</text>
</comment>
<dbReference type="CDD" id="cd01283">
    <property type="entry name" value="cytidine_deaminase"/>
    <property type="match status" value="1"/>
</dbReference>
<dbReference type="PANTHER" id="PTHR11644:SF2">
    <property type="entry name" value="CYTIDINE DEAMINASE"/>
    <property type="match status" value="1"/>
</dbReference>
<dbReference type="GeneID" id="104607207"/>
<feature type="binding site" evidence="5">
    <location>
        <position position="104"/>
    </location>
    <ligand>
        <name>Zn(2+)</name>
        <dbReference type="ChEBI" id="CHEBI:29105"/>
        <note>catalytic</note>
    </ligand>
</feature>
<dbReference type="SUPFAM" id="SSF53927">
    <property type="entry name" value="Cytidine deaminase-like"/>
    <property type="match status" value="2"/>
</dbReference>
<evidence type="ECO:0000256" key="5">
    <source>
        <dbReference type="PIRSR" id="PIRSR006334-3"/>
    </source>
</evidence>
<dbReference type="KEGG" id="nnu:104607207"/>
<reference evidence="9" key="1">
    <citation type="submission" date="2025-08" db="UniProtKB">
        <authorList>
            <consortium name="RefSeq"/>
        </authorList>
    </citation>
    <scope>IDENTIFICATION</scope>
</reference>
<evidence type="ECO:0000256" key="1">
    <source>
        <dbReference type="ARBA" id="ARBA00006576"/>
    </source>
</evidence>
<keyword evidence="8" id="KW-1185">Reference proteome</keyword>
<keyword evidence="5" id="KW-0479">Metal-binding</keyword>
<evidence type="ECO:0000313" key="8">
    <source>
        <dbReference type="Proteomes" id="UP000189703"/>
    </source>
</evidence>
<comment type="cofactor">
    <cofactor evidence="5">
        <name>Zn(2+)</name>
        <dbReference type="ChEBI" id="CHEBI:29105"/>
    </cofactor>
    <text evidence="5">Binds 1 zinc ion.</text>
</comment>
<dbReference type="PANTHER" id="PTHR11644">
    <property type="entry name" value="CYTIDINE DEAMINASE"/>
    <property type="match status" value="1"/>
</dbReference>
<dbReference type="InterPro" id="IPR013171">
    <property type="entry name" value="Cyd/dCyd_deaminase_Zn-bd"/>
</dbReference>
<dbReference type="GO" id="GO:0072527">
    <property type="term" value="P:pyrimidine-containing compound metabolic process"/>
    <property type="evidence" value="ECO:0007669"/>
    <property type="project" value="UniProtKB-ARBA"/>
</dbReference>
<feature type="region of interest" description="Disordered" evidence="6">
    <location>
        <begin position="137"/>
        <end position="157"/>
    </location>
</feature>
<dbReference type="AlphaFoldDB" id="A0A1U8AWS4"/>
<organism evidence="8 9">
    <name type="scientific">Nelumbo nucifera</name>
    <name type="common">Sacred lotus</name>
    <dbReference type="NCBI Taxonomy" id="4432"/>
    <lineage>
        <taxon>Eukaryota</taxon>
        <taxon>Viridiplantae</taxon>
        <taxon>Streptophyta</taxon>
        <taxon>Embryophyta</taxon>
        <taxon>Tracheophyta</taxon>
        <taxon>Spermatophyta</taxon>
        <taxon>Magnoliopsida</taxon>
        <taxon>Proteales</taxon>
        <taxon>Nelumbonaceae</taxon>
        <taxon>Nelumbo</taxon>
    </lineage>
</organism>
<name>A0A1U8AWS4_NELNU</name>
<dbReference type="GO" id="GO:0004126">
    <property type="term" value="F:cytidine deaminase activity"/>
    <property type="evidence" value="ECO:0000318"/>
    <property type="project" value="GO_Central"/>
</dbReference>
<evidence type="ECO:0000256" key="2">
    <source>
        <dbReference type="ARBA" id="ARBA00011738"/>
    </source>
</evidence>
<dbReference type="GO" id="GO:0008270">
    <property type="term" value="F:zinc ion binding"/>
    <property type="evidence" value="ECO:0000318"/>
    <property type="project" value="GO_Central"/>
</dbReference>
<evidence type="ECO:0000256" key="4">
    <source>
        <dbReference type="PIRSR" id="PIRSR006334-2"/>
    </source>
</evidence>
<evidence type="ECO:0000256" key="6">
    <source>
        <dbReference type="SAM" id="MobiDB-lite"/>
    </source>
</evidence>
<dbReference type="PIRSF" id="PIRSF006334">
    <property type="entry name" value="Cdd_plus_pseudo"/>
    <property type="match status" value="1"/>
</dbReference>
<dbReference type="InterPro" id="IPR050202">
    <property type="entry name" value="Cyt/Deoxycyt_deaminase"/>
</dbReference>
<feature type="domain" description="CMP/dCMP-type deaminase" evidence="7">
    <location>
        <begin position="209"/>
        <end position="302"/>
    </location>
</feature>
<protein>
    <submittedName>
        <fullName evidence="9">Cytidine deaminase 1-like</fullName>
    </submittedName>
</protein>
<dbReference type="GO" id="GO:0055086">
    <property type="term" value="P:nucleobase-containing small molecule metabolic process"/>
    <property type="evidence" value="ECO:0007669"/>
    <property type="project" value="UniProtKB-ARBA"/>
</dbReference>
<evidence type="ECO:0000313" key="9">
    <source>
        <dbReference type="RefSeq" id="XP_010271087.2"/>
    </source>
</evidence>
<dbReference type="OMA" id="MSTHENS"/>
<evidence type="ECO:0000259" key="7">
    <source>
        <dbReference type="PROSITE" id="PS51747"/>
    </source>
</evidence>
<dbReference type="eggNOG" id="KOG0833">
    <property type="taxonomic scope" value="Eukaryota"/>
</dbReference>